<protein>
    <submittedName>
        <fullName evidence="1">Uncharacterized protein</fullName>
    </submittedName>
</protein>
<accession>A0A8R1UUU0</accession>
<reference evidence="2" key="1">
    <citation type="journal article" date="2008" name="Nat. Genet.">
        <title>The Pristionchus pacificus genome provides a unique perspective on nematode lifestyle and parasitism.</title>
        <authorList>
            <person name="Dieterich C."/>
            <person name="Clifton S.W."/>
            <person name="Schuster L.N."/>
            <person name="Chinwalla A."/>
            <person name="Delehaunty K."/>
            <person name="Dinkelacker I."/>
            <person name="Fulton L."/>
            <person name="Fulton R."/>
            <person name="Godfrey J."/>
            <person name="Minx P."/>
            <person name="Mitreva M."/>
            <person name="Roeseler W."/>
            <person name="Tian H."/>
            <person name="Witte H."/>
            <person name="Yang S.P."/>
            <person name="Wilson R.K."/>
            <person name="Sommer R.J."/>
        </authorList>
    </citation>
    <scope>NUCLEOTIDE SEQUENCE [LARGE SCALE GENOMIC DNA]</scope>
    <source>
        <strain evidence="2">PS312</strain>
    </source>
</reference>
<organism evidence="1 2">
    <name type="scientific">Pristionchus pacificus</name>
    <name type="common">Parasitic nematode worm</name>
    <dbReference type="NCBI Taxonomy" id="54126"/>
    <lineage>
        <taxon>Eukaryota</taxon>
        <taxon>Metazoa</taxon>
        <taxon>Ecdysozoa</taxon>
        <taxon>Nematoda</taxon>
        <taxon>Chromadorea</taxon>
        <taxon>Rhabditida</taxon>
        <taxon>Rhabditina</taxon>
        <taxon>Diplogasteromorpha</taxon>
        <taxon>Diplogasteroidea</taxon>
        <taxon>Neodiplogasteridae</taxon>
        <taxon>Pristionchus</taxon>
    </lineage>
</organism>
<accession>A0A2A6CJE9</accession>
<dbReference type="PANTHER" id="PTHR45830:SF15">
    <property type="entry name" value="SERPENTINE RECEPTOR, CLASS I"/>
    <property type="match status" value="1"/>
</dbReference>
<evidence type="ECO:0000313" key="2">
    <source>
        <dbReference type="Proteomes" id="UP000005239"/>
    </source>
</evidence>
<dbReference type="AlphaFoldDB" id="A0A2A6CJE9"/>
<sequence length="394" mass="45055">AVGPFPVIWNILEAAGPVPVIWNILEAAGPVPSIRSTPSDISPVVELVAIYFFYFVGSVSLIVNSITLAIIVWKGAILDREIRWITVLLQVSCLAQNAFITLLFIPFFFYLRPGAGYCMGFLSGIVPYEVLLLVTKFFSGNFRLFINDDVLWIWMYRIRSTTIANFGRIVLEIEQHNEKKPSMGIWLSTFSDRARQIQVLHQSYPQLKWRERGLNWYLFDFVRSPVVLKYAIEGVPLLYRLYAGRQARINQPNGVDNVHVRNAKTVAIQFTTLLLFLALPQQWLSSDVTTSTKTRKKSSMRNCNMTANPRNRMTNYNMLNNAVRSSALTVVVECIFACSSLANSYVVIARNRRYLEALTTIFHRTRHNEILPNRALPSVSSRNLFVRRNVIRNP</sequence>
<dbReference type="Proteomes" id="UP000005239">
    <property type="component" value="Unassembled WGS sequence"/>
</dbReference>
<dbReference type="PANTHER" id="PTHR45830">
    <property type="entry name" value="SERPENTINE RECEPTOR, CLASS I"/>
    <property type="match status" value="1"/>
</dbReference>
<dbReference type="EnsemblMetazoa" id="PPA41355.1">
    <property type="protein sequence ID" value="PPA41355.1"/>
    <property type="gene ID" value="WBGene00279724"/>
</dbReference>
<gene>
    <name evidence="1" type="primary">WBGene00279724</name>
</gene>
<keyword evidence="2" id="KW-1185">Reference proteome</keyword>
<evidence type="ECO:0000313" key="1">
    <source>
        <dbReference type="EnsemblMetazoa" id="PPA41355.1"/>
    </source>
</evidence>
<proteinExistence type="predicted"/>
<reference evidence="1" key="2">
    <citation type="submission" date="2022-06" db="UniProtKB">
        <authorList>
            <consortium name="EnsemblMetazoa"/>
        </authorList>
    </citation>
    <scope>IDENTIFICATION</scope>
    <source>
        <strain evidence="1">PS312</strain>
    </source>
</reference>
<dbReference type="InterPro" id="IPR019429">
    <property type="entry name" value="7TM_GPCR_serpentine_rcpt_Sri"/>
</dbReference>
<name>A0A2A6CJE9_PRIPA</name>
<dbReference type="Pfam" id="PF10327">
    <property type="entry name" value="7TM_GPCR_Sri"/>
    <property type="match status" value="1"/>
</dbReference>